<reference evidence="2" key="1">
    <citation type="submission" date="2021-11" db="EMBL/GenBank/DDBJ databases">
        <title>Streptomyces corallinus and Kineosporia corallina sp. nov., two new coral-derived marine actinobacteria.</title>
        <authorList>
            <person name="Buangrab K."/>
            <person name="Sutthacheep M."/>
            <person name="Yeemin T."/>
            <person name="Harunari E."/>
            <person name="Igarashi Y."/>
            <person name="Sripreechasak P."/>
            <person name="Kanchanasin P."/>
            <person name="Tanasupawat S."/>
            <person name="Phongsopitanun W."/>
        </authorList>
    </citation>
    <scope>NUCLEOTIDE SEQUENCE</scope>
    <source>
        <strain evidence="2">JCM 31032</strain>
    </source>
</reference>
<feature type="transmembrane region" description="Helical" evidence="1">
    <location>
        <begin position="87"/>
        <end position="110"/>
    </location>
</feature>
<evidence type="ECO:0000256" key="1">
    <source>
        <dbReference type="SAM" id="Phobius"/>
    </source>
</evidence>
<accession>A0A9X1N9Q7</accession>
<gene>
    <name evidence="2" type="ORF">LR394_02515</name>
</gene>
<keyword evidence="1" id="KW-1133">Transmembrane helix</keyword>
<feature type="transmembrane region" description="Helical" evidence="1">
    <location>
        <begin position="150"/>
        <end position="171"/>
    </location>
</feature>
<dbReference type="RefSeq" id="WP_231438672.1">
    <property type="nucleotide sequence ID" value="NZ_JAJOMB010000001.1"/>
</dbReference>
<name>A0A9X1N9Q7_9ACTN</name>
<comment type="caution">
    <text evidence="2">The sequence shown here is derived from an EMBL/GenBank/DDBJ whole genome shotgun (WGS) entry which is preliminary data.</text>
</comment>
<protein>
    <submittedName>
        <fullName evidence="2">Uncharacterized protein</fullName>
    </submittedName>
</protein>
<organism evidence="2 3">
    <name type="scientific">Kineosporia babensis</name>
    <dbReference type="NCBI Taxonomy" id="499548"/>
    <lineage>
        <taxon>Bacteria</taxon>
        <taxon>Bacillati</taxon>
        <taxon>Actinomycetota</taxon>
        <taxon>Actinomycetes</taxon>
        <taxon>Kineosporiales</taxon>
        <taxon>Kineosporiaceae</taxon>
        <taxon>Kineosporia</taxon>
    </lineage>
</organism>
<keyword evidence="3" id="KW-1185">Reference proteome</keyword>
<evidence type="ECO:0000313" key="2">
    <source>
        <dbReference type="EMBL" id="MCD5309754.1"/>
    </source>
</evidence>
<sequence length="172" mass="17754">MCNQTGKAGESVIGRYLSDTPRSGGTPLSRRWWSFPEEDGAEPTPARILIGTSIGLATTVVAFLVPQTLLIAIAFGTADYTSGRAGGIGFTLLSVLVVGFACSSGAFVAARELRRAELDQLDSLRTALVPPALVAVGIAVHGLIGGGGWPGFLLLLGTSLPAIAFSARWGAR</sequence>
<evidence type="ECO:0000313" key="3">
    <source>
        <dbReference type="Proteomes" id="UP001138997"/>
    </source>
</evidence>
<dbReference type="AlphaFoldDB" id="A0A9X1N9Q7"/>
<dbReference type="Proteomes" id="UP001138997">
    <property type="component" value="Unassembled WGS sequence"/>
</dbReference>
<feature type="transmembrane region" description="Helical" evidence="1">
    <location>
        <begin position="54"/>
        <end position="75"/>
    </location>
</feature>
<dbReference type="EMBL" id="JAJOMB010000001">
    <property type="protein sequence ID" value="MCD5309754.1"/>
    <property type="molecule type" value="Genomic_DNA"/>
</dbReference>
<feature type="transmembrane region" description="Helical" evidence="1">
    <location>
        <begin position="122"/>
        <end position="144"/>
    </location>
</feature>
<keyword evidence="1" id="KW-0812">Transmembrane</keyword>
<proteinExistence type="predicted"/>
<keyword evidence="1" id="KW-0472">Membrane</keyword>